<proteinExistence type="predicted"/>
<keyword evidence="1" id="KW-0732">Signal</keyword>
<dbReference type="Gene3D" id="1.10.890.40">
    <property type="match status" value="1"/>
</dbReference>
<sequence length="125" mass="13614">MDSKLLTGLALAALTVPFAAVAQDAIPARGVFKSGEQIYVDCIATDAAAVARCDWFLMGAHDMATYYQDTDQIEAAFCVPQHVDIDTLRKVAVDRWRAQPESRKYSAVSSLLNALSEKYPGPCTK</sequence>
<feature type="chain" id="PRO_5046668133" evidence="1">
    <location>
        <begin position="23"/>
        <end position="125"/>
    </location>
</feature>
<dbReference type="Proteomes" id="UP001273531">
    <property type="component" value="Unassembled WGS sequence"/>
</dbReference>
<feature type="domain" description="Rap1a immunity protein" evidence="2">
    <location>
        <begin position="34"/>
        <end position="120"/>
    </location>
</feature>
<protein>
    <submittedName>
        <fullName evidence="3">Rap1a/Tai family immunity protein</fullName>
    </submittedName>
</protein>
<dbReference type="Pfam" id="PF18602">
    <property type="entry name" value="Rap1a"/>
    <property type="match status" value="1"/>
</dbReference>
<evidence type="ECO:0000313" key="3">
    <source>
        <dbReference type="EMBL" id="MDV3456582.1"/>
    </source>
</evidence>
<name>A0ABU3Y660_9SPHN</name>
<feature type="signal peptide" evidence="1">
    <location>
        <begin position="1"/>
        <end position="22"/>
    </location>
</feature>
<evidence type="ECO:0000259" key="2">
    <source>
        <dbReference type="Pfam" id="PF18602"/>
    </source>
</evidence>
<dbReference type="EMBL" id="JAWJEJ010000001">
    <property type="protein sequence ID" value="MDV3456582.1"/>
    <property type="molecule type" value="Genomic_DNA"/>
</dbReference>
<dbReference type="InterPro" id="IPR041238">
    <property type="entry name" value="Rap1a"/>
</dbReference>
<organism evidence="3 4">
    <name type="scientific">Sphingomonas agrestis</name>
    <dbReference type="NCBI Taxonomy" id="3080540"/>
    <lineage>
        <taxon>Bacteria</taxon>
        <taxon>Pseudomonadati</taxon>
        <taxon>Pseudomonadota</taxon>
        <taxon>Alphaproteobacteria</taxon>
        <taxon>Sphingomonadales</taxon>
        <taxon>Sphingomonadaceae</taxon>
        <taxon>Sphingomonas</taxon>
    </lineage>
</organism>
<reference evidence="3 4" key="1">
    <citation type="submission" date="2023-10" db="EMBL/GenBank/DDBJ databases">
        <title>Sphingomonas sp. HF-S4 16S ribosomal RNA gene Genome sequencing and assembly.</title>
        <authorList>
            <person name="Lee H."/>
        </authorList>
    </citation>
    <scope>NUCLEOTIDE SEQUENCE [LARGE SCALE GENOMIC DNA]</scope>
    <source>
        <strain evidence="3 4">HF-S4</strain>
    </source>
</reference>
<keyword evidence="4" id="KW-1185">Reference proteome</keyword>
<comment type="caution">
    <text evidence="3">The sequence shown here is derived from an EMBL/GenBank/DDBJ whole genome shotgun (WGS) entry which is preliminary data.</text>
</comment>
<evidence type="ECO:0000313" key="4">
    <source>
        <dbReference type="Proteomes" id="UP001273531"/>
    </source>
</evidence>
<dbReference type="RefSeq" id="WP_317225760.1">
    <property type="nucleotide sequence ID" value="NZ_JAWJEJ010000001.1"/>
</dbReference>
<accession>A0ABU3Y660</accession>
<evidence type="ECO:0000256" key="1">
    <source>
        <dbReference type="SAM" id="SignalP"/>
    </source>
</evidence>
<gene>
    <name evidence="3" type="ORF">RZN05_06260</name>
</gene>